<accession>A0A368VCW2</accession>
<gene>
    <name evidence="2" type="ORF">DFO77_102106</name>
</gene>
<proteinExistence type="predicted"/>
<evidence type="ECO:0000313" key="3">
    <source>
        <dbReference type="Proteomes" id="UP000252733"/>
    </source>
</evidence>
<dbReference type="Proteomes" id="UP000252733">
    <property type="component" value="Unassembled WGS sequence"/>
</dbReference>
<sequence length="206" mass="23976">MKQRILIKRLWKLLIISTFLMAFQCEDENQEILKYNDYKVNISPASSFSLNDTIWIEGIISSQVYNLSLNDSVFLESPNGDYFSIYKMIEPEGTSNCIDAMNKFKLILDKGDYSLGRCKNADLYMSPALEKDKLLYTYRIGLEPLLIGDYALSWRNAIIQNANRHKNIIKNYPIQNSPYLLGFNSCGDISWRFFDDSEGEYYFKVE</sequence>
<keyword evidence="3" id="KW-1185">Reference proteome</keyword>
<protein>
    <submittedName>
        <fullName evidence="2">Uncharacterized protein</fullName>
    </submittedName>
</protein>
<feature type="signal peptide" evidence="1">
    <location>
        <begin position="1"/>
        <end position="22"/>
    </location>
</feature>
<evidence type="ECO:0000313" key="2">
    <source>
        <dbReference type="EMBL" id="RCW38952.1"/>
    </source>
</evidence>
<evidence type="ECO:0000256" key="1">
    <source>
        <dbReference type="SAM" id="SignalP"/>
    </source>
</evidence>
<comment type="caution">
    <text evidence="2">The sequence shown here is derived from an EMBL/GenBank/DDBJ whole genome shotgun (WGS) entry which is preliminary data.</text>
</comment>
<keyword evidence="1" id="KW-0732">Signal</keyword>
<reference evidence="2 3" key="1">
    <citation type="submission" date="2018-07" db="EMBL/GenBank/DDBJ databases">
        <title>Freshwater and sediment microbial communities from various areas in North America, analyzing microbe dynamics in response to fracking.</title>
        <authorList>
            <person name="Lamendella R."/>
        </authorList>
    </citation>
    <scope>NUCLEOTIDE SEQUENCE [LARGE SCALE GENOMIC DNA]</scope>
    <source>
        <strain evidence="2 3">160A</strain>
    </source>
</reference>
<dbReference type="EMBL" id="QPIZ01000002">
    <property type="protein sequence ID" value="RCW38952.1"/>
    <property type="molecule type" value="Genomic_DNA"/>
</dbReference>
<dbReference type="AlphaFoldDB" id="A0A368VCW2"/>
<organism evidence="2 3">
    <name type="scientific">Marinilabilia salmonicolor</name>
    <dbReference type="NCBI Taxonomy" id="989"/>
    <lineage>
        <taxon>Bacteria</taxon>
        <taxon>Pseudomonadati</taxon>
        <taxon>Bacteroidota</taxon>
        <taxon>Bacteroidia</taxon>
        <taxon>Marinilabiliales</taxon>
        <taxon>Marinilabiliaceae</taxon>
        <taxon>Marinilabilia</taxon>
    </lineage>
</organism>
<name>A0A368VCW2_9BACT</name>
<feature type="chain" id="PRO_5016787239" evidence="1">
    <location>
        <begin position="23"/>
        <end position="206"/>
    </location>
</feature>
<dbReference type="RefSeq" id="WP_147271955.1">
    <property type="nucleotide sequence ID" value="NZ_QPIZ01000002.1"/>
</dbReference>